<feature type="domain" description="Thioredoxin" evidence="6">
    <location>
        <begin position="28"/>
        <end position="161"/>
    </location>
</feature>
<dbReference type="Pfam" id="PF00578">
    <property type="entry name" value="AhpC-TSA"/>
    <property type="match status" value="1"/>
</dbReference>
<dbReference type="EMBL" id="VIKR01000003">
    <property type="protein sequence ID" value="TQV73869.1"/>
    <property type="molecule type" value="Genomic_DNA"/>
</dbReference>
<evidence type="ECO:0000256" key="3">
    <source>
        <dbReference type="ARBA" id="ARBA00023157"/>
    </source>
</evidence>
<comment type="caution">
    <text evidence="7">The sequence shown here is derived from an EMBL/GenBank/DDBJ whole genome shotgun (WGS) entry which is preliminary data.</text>
</comment>
<protein>
    <submittedName>
        <fullName evidence="7">Redoxin domain-containing protein</fullName>
    </submittedName>
</protein>
<keyword evidence="8" id="KW-1185">Reference proteome</keyword>
<dbReference type="InterPro" id="IPR013766">
    <property type="entry name" value="Thioredoxin_domain"/>
</dbReference>
<evidence type="ECO:0000256" key="4">
    <source>
        <dbReference type="ARBA" id="ARBA00023284"/>
    </source>
</evidence>
<dbReference type="GO" id="GO:0016491">
    <property type="term" value="F:oxidoreductase activity"/>
    <property type="evidence" value="ECO:0007669"/>
    <property type="project" value="InterPro"/>
</dbReference>
<sequence length="187" mass="21364">MNKIYQNLIVLMLGIFLTNPIMADEDEPGEGQIAPDFTITRFDGSQFKLSEYRGKKAVYLVFWNTWCTYCMKKIPKLKEAQANLNHDIEILAVNTSLKDSVKKSLAFQKRYDINYPLAFDHGEVVTDLYGVWGTPTEFIIDINGVIQHRDGVPEELRQHLASWNLTVEADQIADGNNQDCSKEQQTC</sequence>
<dbReference type="OrthoDB" id="9799347at2"/>
<evidence type="ECO:0000256" key="5">
    <source>
        <dbReference type="SAM" id="SignalP"/>
    </source>
</evidence>
<keyword evidence="5" id="KW-0732">Signal</keyword>
<dbReference type="Gene3D" id="3.40.30.10">
    <property type="entry name" value="Glutaredoxin"/>
    <property type="match status" value="1"/>
</dbReference>
<dbReference type="AlphaFoldDB" id="A0A545T9I8"/>
<keyword evidence="3" id="KW-1015">Disulfide bond</keyword>
<feature type="chain" id="PRO_5021704503" evidence="5">
    <location>
        <begin position="24"/>
        <end position="187"/>
    </location>
</feature>
<dbReference type="GO" id="GO:0017004">
    <property type="term" value="P:cytochrome complex assembly"/>
    <property type="evidence" value="ECO:0007669"/>
    <property type="project" value="UniProtKB-KW"/>
</dbReference>
<keyword evidence="2" id="KW-0201">Cytochrome c-type biogenesis</keyword>
<reference evidence="7 8" key="1">
    <citation type="submission" date="2019-06" db="EMBL/GenBank/DDBJ databases">
        <title>Draft genome of Aliikangiella marina GYP-15.</title>
        <authorList>
            <person name="Wang G."/>
        </authorList>
    </citation>
    <scope>NUCLEOTIDE SEQUENCE [LARGE SCALE GENOMIC DNA]</scope>
    <source>
        <strain evidence="7 8">GYP-15</strain>
    </source>
</reference>
<dbReference type="PROSITE" id="PS51352">
    <property type="entry name" value="THIOREDOXIN_2"/>
    <property type="match status" value="1"/>
</dbReference>
<feature type="signal peptide" evidence="5">
    <location>
        <begin position="1"/>
        <end position="23"/>
    </location>
</feature>
<proteinExistence type="predicted"/>
<evidence type="ECO:0000256" key="2">
    <source>
        <dbReference type="ARBA" id="ARBA00022748"/>
    </source>
</evidence>
<name>A0A545T9I8_9GAMM</name>
<organism evidence="7 8">
    <name type="scientific">Aliikangiella marina</name>
    <dbReference type="NCBI Taxonomy" id="1712262"/>
    <lineage>
        <taxon>Bacteria</taxon>
        <taxon>Pseudomonadati</taxon>
        <taxon>Pseudomonadota</taxon>
        <taxon>Gammaproteobacteria</taxon>
        <taxon>Oceanospirillales</taxon>
        <taxon>Pleioneaceae</taxon>
        <taxon>Aliikangiella</taxon>
    </lineage>
</organism>
<dbReference type="InterPro" id="IPR036249">
    <property type="entry name" value="Thioredoxin-like_sf"/>
</dbReference>
<dbReference type="RefSeq" id="WP_142942577.1">
    <property type="nucleotide sequence ID" value="NZ_VIKR01000003.1"/>
</dbReference>
<dbReference type="SUPFAM" id="SSF52833">
    <property type="entry name" value="Thioredoxin-like"/>
    <property type="match status" value="1"/>
</dbReference>
<evidence type="ECO:0000259" key="6">
    <source>
        <dbReference type="PROSITE" id="PS51352"/>
    </source>
</evidence>
<dbReference type="PANTHER" id="PTHR42852">
    <property type="entry name" value="THIOL:DISULFIDE INTERCHANGE PROTEIN DSBE"/>
    <property type="match status" value="1"/>
</dbReference>
<dbReference type="GO" id="GO:0030313">
    <property type="term" value="C:cell envelope"/>
    <property type="evidence" value="ECO:0007669"/>
    <property type="project" value="UniProtKB-SubCell"/>
</dbReference>
<gene>
    <name evidence="7" type="ORF">FLL45_13450</name>
</gene>
<dbReference type="CDD" id="cd02966">
    <property type="entry name" value="TlpA_like_family"/>
    <property type="match status" value="1"/>
</dbReference>
<evidence type="ECO:0000313" key="7">
    <source>
        <dbReference type="EMBL" id="TQV73869.1"/>
    </source>
</evidence>
<comment type="subcellular location">
    <subcellularLocation>
        <location evidence="1">Cell envelope</location>
    </subcellularLocation>
</comment>
<evidence type="ECO:0000256" key="1">
    <source>
        <dbReference type="ARBA" id="ARBA00004196"/>
    </source>
</evidence>
<dbReference type="InterPro" id="IPR050553">
    <property type="entry name" value="Thioredoxin_ResA/DsbE_sf"/>
</dbReference>
<keyword evidence="4" id="KW-0676">Redox-active center</keyword>
<dbReference type="PANTHER" id="PTHR42852:SF6">
    <property type="entry name" value="THIOL:DISULFIDE INTERCHANGE PROTEIN DSBE"/>
    <property type="match status" value="1"/>
</dbReference>
<evidence type="ECO:0000313" key="8">
    <source>
        <dbReference type="Proteomes" id="UP000317839"/>
    </source>
</evidence>
<dbReference type="GO" id="GO:0016209">
    <property type="term" value="F:antioxidant activity"/>
    <property type="evidence" value="ECO:0007669"/>
    <property type="project" value="InterPro"/>
</dbReference>
<dbReference type="Proteomes" id="UP000317839">
    <property type="component" value="Unassembled WGS sequence"/>
</dbReference>
<dbReference type="InterPro" id="IPR000866">
    <property type="entry name" value="AhpC/TSA"/>
</dbReference>
<accession>A0A545T9I8</accession>